<proteinExistence type="predicted"/>
<evidence type="ECO:0000256" key="1">
    <source>
        <dbReference type="SAM" id="Phobius"/>
    </source>
</evidence>
<accession>A0A418CID2</accession>
<gene>
    <name evidence="2" type="ORF">DYB35_011264</name>
</gene>
<dbReference type="Proteomes" id="UP000285712">
    <property type="component" value="Unassembled WGS sequence"/>
</dbReference>
<name>A0A418CID2_APHAT</name>
<feature type="transmembrane region" description="Helical" evidence="1">
    <location>
        <begin position="214"/>
        <end position="235"/>
    </location>
</feature>
<evidence type="ECO:0000313" key="3">
    <source>
        <dbReference type="Proteomes" id="UP000285712"/>
    </source>
</evidence>
<comment type="caution">
    <text evidence="2">The sequence shown here is derived from an EMBL/GenBank/DDBJ whole genome shotgun (WGS) entry which is preliminary data.</text>
</comment>
<keyword evidence="1" id="KW-0812">Transmembrane</keyword>
<reference evidence="2 3" key="1">
    <citation type="submission" date="2018-08" db="EMBL/GenBank/DDBJ databases">
        <title>Aphanomyces genome sequencing and annotation.</title>
        <authorList>
            <person name="Minardi D."/>
            <person name="Oidtmann B."/>
            <person name="Van Der Giezen M."/>
            <person name="Studholme D.J."/>
        </authorList>
    </citation>
    <scope>NUCLEOTIDE SEQUENCE [LARGE SCALE GENOMIC DNA]</scope>
    <source>
        <strain evidence="2 3">Sv</strain>
    </source>
</reference>
<dbReference type="VEuPathDB" id="FungiDB:H257_06940"/>
<keyword evidence="1" id="KW-1133">Transmembrane helix</keyword>
<organism evidence="2 3">
    <name type="scientific">Aphanomyces astaci</name>
    <name type="common">Crayfish plague agent</name>
    <dbReference type="NCBI Taxonomy" id="112090"/>
    <lineage>
        <taxon>Eukaryota</taxon>
        <taxon>Sar</taxon>
        <taxon>Stramenopiles</taxon>
        <taxon>Oomycota</taxon>
        <taxon>Saprolegniomycetes</taxon>
        <taxon>Saprolegniales</taxon>
        <taxon>Verrucalvaceae</taxon>
        <taxon>Aphanomyces</taxon>
    </lineage>
</organism>
<dbReference type="AlphaFoldDB" id="A0A418CID2"/>
<evidence type="ECO:0000313" key="2">
    <source>
        <dbReference type="EMBL" id="RHY80467.1"/>
    </source>
</evidence>
<keyword evidence="1" id="KW-0472">Membrane</keyword>
<protein>
    <submittedName>
        <fullName evidence="2">Uncharacterized protein</fullName>
    </submittedName>
</protein>
<sequence length="258" mass="28456">MVVRRCVHTERVLKEWVHPATCANPELTAPKCQGTETCNLNHCVSFVPKDLFSATLAVSPRALERTTQAKSRPMASQFKDEVVYESASDTIRLVYITKVDKEELAVDGLVDVTSDSRGAFVKSQVTWVVQPPYEPAVRQPWIALNGSRVLLRAFQGQNKPTTVAITVRAWTPCGQIASKKYLLRVYQEGSPKLRVFSRVRKYIESLMVQENGSVSFLVLIGAVVVGAVGAVMWTVRRPRGGNDDGSAAYVLVGDSTML</sequence>
<dbReference type="EMBL" id="QUTG01008623">
    <property type="protein sequence ID" value="RHY80467.1"/>
    <property type="molecule type" value="Genomic_DNA"/>
</dbReference>